<dbReference type="Proteomes" id="UP001324380">
    <property type="component" value="Chromosome"/>
</dbReference>
<dbReference type="EMBL" id="CP139558">
    <property type="protein sequence ID" value="WPU91205.1"/>
    <property type="molecule type" value="Genomic_DNA"/>
</dbReference>
<proteinExistence type="inferred from homology"/>
<dbReference type="PROSITE" id="PS51257">
    <property type="entry name" value="PROKAR_LIPOPROTEIN"/>
    <property type="match status" value="1"/>
</dbReference>
<name>A0ABZ0TI03_9SPHI</name>
<dbReference type="Pfam" id="PF07980">
    <property type="entry name" value="SusD_RagB"/>
    <property type="match status" value="1"/>
</dbReference>
<dbReference type="SUPFAM" id="SSF48452">
    <property type="entry name" value="TPR-like"/>
    <property type="match status" value="1"/>
</dbReference>
<evidence type="ECO:0000256" key="2">
    <source>
        <dbReference type="ARBA" id="ARBA00006275"/>
    </source>
</evidence>
<reference evidence="9 10" key="1">
    <citation type="submission" date="2023-11" db="EMBL/GenBank/DDBJ databases">
        <title>Analysis of the Genomes of Mucilaginibacter gossypii cycad 4 and M. sabulilitoris SNA2: microbes with the potential for plant growth promotion.</title>
        <authorList>
            <person name="Hirsch A.M."/>
            <person name="Humm E."/>
            <person name="Rubbi M."/>
            <person name="Del Vecchio G."/>
            <person name="Ha S.M."/>
            <person name="Pellegrini M."/>
            <person name="Gunsalus R.P."/>
        </authorList>
    </citation>
    <scope>NUCLEOTIDE SEQUENCE [LARGE SCALE GENOMIC DNA]</scope>
    <source>
        <strain evidence="9 10">SNA2</strain>
    </source>
</reference>
<feature type="domain" description="SusD-like N-terminal" evidence="8">
    <location>
        <begin position="23"/>
        <end position="228"/>
    </location>
</feature>
<comment type="similarity">
    <text evidence="2">Belongs to the SusD family.</text>
</comment>
<evidence type="ECO:0000256" key="3">
    <source>
        <dbReference type="ARBA" id="ARBA00022729"/>
    </source>
</evidence>
<accession>A0ABZ0TI03</accession>
<evidence type="ECO:0000256" key="5">
    <source>
        <dbReference type="ARBA" id="ARBA00023237"/>
    </source>
</evidence>
<dbReference type="InterPro" id="IPR012944">
    <property type="entry name" value="SusD_RagB_dom"/>
</dbReference>
<protein>
    <submittedName>
        <fullName evidence="9">RagB/SusD family nutrient uptake outer membrane protein</fullName>
    </submittedName>
</protein>
<dbReference type="Pfam" id="PF14322">
    <property type="entry name" value="SusD-like_3"/>
    <property type="match status" value="1"/>
</dbReference>
<keyword evidence="5" id="KW-0998">Cell outer membrane</keyword>
<dbReference type="InterPro" id="IPR033985">
    <property type="entry name" value="SusD-like_N"/>
</dbReference>
<evidence type="ECO:0000259" key="7">
    <source>
        <dbReference type="Pfam" id="PF07980"/>
    </source>
</evidence>
<evidence type="ECO:0000256" key="6">
    <source>
        <dbReference type="SAM" id="MobiDB-lite"/>
    </source>
</evidence>
<dbReference type="CDD" id="cd08977">
    <property type="entry name" value="SusD"/>
    <property type="match status" value="1"/>
</dbReference>
<dbReference type="InterPro" id="IPR011990">
    <property type="entry name" value="TPR-like_helical_dom_sf"/>
</dbReference>
<gene>
    <name evidence="9" type="ORF">SNE25_17960</name>
</gene>
<evidence type="ECO:0000256" key="4">
    <source>
        <dbReference type="ARBA" id="ARBA00023136"/>
    </source>
</evidence>
<sequence>MKNINIKLFCLVALFALGSCKKDFLEQSNPDALNISKSFKTENDVLLAVNGCYALLRSGNTIGEGSDLWTDQRSDDTGTNDNQSNAGEPFGFNNFSLVPTNSYLFSHWSAMYAVIANCNIVLSNIDKVTFAKPETKQKYKAEAEFIRALIYFHMVREWGDVPLVTKQFTDPDEVTANTGRNPQAAVYAQIITDLKDAVNSPLPATQATGTIGRISLAAVNTLLGQVYLTMATTIDAANKTADLNSALASLTAAYNSKTFGQLKDIPYTDVFDVAKKSTCPELIWQIVNIQGDPNYYSGIAASSQAKGETINSLKTSGGAGYNVTHDLVNDYEANDPRGAFSIKFANDATVKDWFVTKFRDASSGAGTNGYGGNDWILMRYADVILMLAEVNMYLGNNGAAIQYLDMVRDRAGMPTYEVSSQNVDYAKKYPTLKLAILHERRVELAFEHHRLFDLLRTFTTDELVAYFHSKNQADFGSALLTNFTTKDRYFPIPFNETKLNPAKMYQNPGY</sequence>
<keyword evidence="3" id="KW-0732">Signal</keyword>
<evidence type="ECO:0000256" key="1">
    <source>
        <dbReference type="ARBA" id="ARBA00004442"/>
    </source>
</evidence>
<evidence type="ECO:0000313" key="9">
    <source>
        <dbReference type="EMBL" id="WPU91205.1"/>
    </source>
</evidence>
<evidence type="ECO:0000259" key="8">
    <source>
        <dbReference type="Pfam" id="PF14322"/>
    </source>
</evidence>
<feature type="compositionally biased region" description="Polar residues" evidence="6">
    <location>
        <begin position="77"/>
        <end position="86"/>
    </location>
</feature>
<dbReference type="Gene3D" id="1.25.40.390">
    <property type="match status" value="1"/>
</dbReference>
<feature type="region of interest" description="Disordered" evidence="6">
    <location>
        <begin position="67"/>
        <end position="87"/>
    </location>
</feature>
<organism evidence="9 10">
    <name type="scientific">Mucilaginibacter sabulilitoris</name>
    <dbReference type="NCBI Taxonomy" id="1173583"/>
    <lineage>
        <taxon>Bacteria</taxon>
        <taxon>Pseudomonadati</taxon>
        <taxon>Bacteroidota</taxon>
        <taxon>Sphingobacteriia</taxon>
        <taxon>Sphingobacteriales</taxon>
        <taxon>Sphingobacteriaceae</taxon>
        <taxon>Mucilaginibacter</taxon>
    </lineage>
</organism>
<dbReference type="RefSeq" id="WP_321560372.1">
    <property type="nucleotide sequence ID" value="NZ_CP139558.1"/>
</dbReference>
<comment type="subcellular location">
    <subcellularLocation>
        <location evidence="1">Cell outer membrane</location>
    </subcellularLocation>
</comment>
<keyword evidence="4" id="KW-0472">Membrane</keyword>
<keyword evidence="10" id="KW-1185">Reference proteome</keyword>
<evidence type="ECO:0000313" key="10">
    <source>
        <dbReference type="Proteomes" id="UP001324380"/>
    </source>
</evidence>
<feature type="domain" description="RagB/SusD" evidence="7">
    <location>
        <begin position="344"/>
        <end position="510"/>
    </location>
</feature>